<evidence type="ECO:0000313" key="3">
    <source>
        <dbReference type="Proteomes" id="UP000639338"/>
    </source>
</evidence>
<protein>
    <recommendedName>
        <fullName evidence="1">HEAT repeat-containing protein 1</fullName>
    </recommendedName>
</protein>
<comment type="function">
    <text evidence="1">Involved in nucleolar processing of pre-18S ribosomal RNA.</text>
</comment>
<sequence>MFILTGARPKRRSKLLEMTKRPELINTLQRKRGITILELIQRAKNIVNENLLVPVLFGLLRMCLSFEEQIDLISQCIRTSQNPQTHHHALLVVVELFKIPDIEIALYNIMPIFIFMGSSVLRQDYAYSIHIISKSIETIVPIINASNDEKHAYNKITQKLEFALTTSQEFTPQKIIDVCVELAKFFKSLPIEIDDDEVNIKTI</sequence>
<dbReference type="AlphaFoldDB" id="A0A835CWM4"/>
<dbReference type="OrthoDB" id="31183at2759"/>
<dbReference type="EMBL" id="JACMRX010000001">
    <property type="protein sequence ID" value="KAF7998509.1"/>
    <property type="molecule type" value="Genomic_DNA"/>
</dbReference>
<reference evidence="2 3" key="1">
    <citation type="submission" date="2020-08" db="EMBL/GenBank/DDBJ databases">
        <title>Aphidius gifuensis genome sequencing and assembly.</title>
        <authorList>
            <person name="Du Z."/>
        </authorList>
    </citation>
    <scope>NUCLEOTIDE SEQUENCE [LARGE SCALE GENOMIC DNA]</scope>
    <source>
        <strain evidence="2">YNYX2018</strain>
        <tissue evidence="2">Adults</tissue>
    </source>
</reference>
<accession>A0A835CWM4</accession>
<dbReference type="GO" id="GO:0045943">
    <property type="term" value="P:positive regulation of transcription by RNA polymerase I"/>
    <property type="evidence" value="ECO:0007669"/>
    <property type="project" value="TreeGrafter"/>
</dbReference>
<evidence type="ECO:0000313" key="2">
    <source>
        <dbReference type="EMBL" id="KAF7998509.1"/>
    </source>
</evidence>
<dbReference type="GO" id="GO:0032040">
    <property type="term" value="C:small-subunit processome"/>
    <property type="evidence" value="ECO:0007669"/>
    <property type="project" value="TreeGrafter"/>
</dbReference>
<keyword evidence="1" id="KW-0698">rRNA processing</keyword>
<comment type="subcellular location">
    <subcellularLocation>
        <location evidence="1">Nucleus</location>
        <location evidence="1">Nucleolus</location>
    </subcellularLocation>
</comment>
<dbReference type="InterPro" id="IPR040191">
    <property type="entry name" value="UTP10"/>
</dbReference>
<dbReference type="GO" id="GO:0000462">
    <property type="term" value="P:maturation of SSU-rRNA from tricistronic rRNA transcript (SSU-rRNA, 5.8S rRNA, LSU-rRNA)"/>
    <property type="evidence" value="ECO:0007669"/>
    <property type="project" value="TreeGrafter"/>
</dbReference>
<gene>
    <name evidence="2" type="ORF">HCN44_010917</name>
</gene>
<comment type="caution">
    <text evidence="2">The sequence shown here is derived from an EMBL/GenBank/DDBJ whole genome shotgun (WGS) entry which is preliminary data.</text>
</comment>
<organism evidence="2 3">
    <name type="scientific">Aphidius gifuensis</name>
    <name type="common">Parasitoid wasp</name>
    <dbReference type="NCBI Taxonomy" id="684658"/>
    <lineage>
        <taxon>Eukaryota</taxon>
        <taxon>Metazoa</taxon>
        <taxon>Ecdysozoa</taxon>
        <taxon>Arthropoda</taxon>
        <taxon>Hexapoda</taxon>
        <taxon>Insecta</taxon>
        <taxon>Pterygota</taxon>
        <taxon>Neoptera</taxon>
        <taxon>Endopterygota</taxon>
        <taxon>Hymenoptera</taxon>
        <taxon>Apocrita</taxon>
        <taxon>Ichneumonoidea</taxon>
        <taxon>Braconidae</taxon>
        <taxon>Aphidiinae</taxon>
        <taxon>Aphidius</taxon>
    </lineage>
</organism>
<evidence type="ECO:0000256" key="1">
    <source>
        <dbReference type="RuleBase" id="RU367065"/>
    </source>
</evidence>
<dbReference type="GO" id="GO:0030515">
    <property type="term" value="F:snoRNA binding"/>
    <property type="evidence" value="ECO:0007669"/>
    <property type="project" value="TreeGrafter"/>
</dbReference>
<keyword evidence="1" id="KW-0687">Ribonucleoprotein</keyword>
<proteinExistence type="inferred from homology"/>
<dbReference type="GO" id="GO:0034455">
    <property type="term" value="C:t-UTP complex"/>
    <property type="evidence" value="ECO:0007669"/>
    <property type="project" value="TreeGrafter"/>
</dbReference>
<keyword evidence="1" id="KW-0690">Ribosome biogenesis</keyword>
<keyword evidence="3" id="KW-1185">Reference proteome</keyword>
<dbReference type="GO" id="GO:0030686">
    <property type="term" value="C:90S preribosome"/>
    <property type="evidence" value="ECO:0007669"/>
    <property type="project" value="TreeGrafter"/>
</dbReference>
<dbReference type="Proteomes" id="UP000639338">
    <property type="component" value="Unassembled WGS sequence"/>
</dbReference>
<dbReference type="PANTHER" id="PTHR13457">
    <property type="entry name" value="BAP28"/>
    <property type="match status" value="1"/>
</dbReference>
<dbReference type="PANTHER" id="PTHR13457:SF1">
    <property type="entry name" value="HEAT REPEAT-CONTAINING PROTEIN 1"/>
    <property type="match status" value="1"/>
</dbReference>
<keyword evidence="1" id="KW-0539">Nucleus</keyword>
<comment type="similarity">
    <text evidence="1">Belongs to the HEATR1/UTP10 family.</text>
</comment>
<name>A0A835CWM4_APHGI</name>